<dbReference type="OrthoDB" id="8444591at2"/>
<gene>
    <name evidence="1" type="ORF">GJU40_00870</name>
</gene>
<evidence type="ECO:0000313" key="1">
    <source>
        <dbReference type="EMBL" id="MRX70721.1"/>
    </source>
</evidence>
<comment type="caution">
    <text evidence="1">The sequence shown here is derived from an EMBL/GenBank/DDBJ whole genome shotgun (WGS) entry which is preliminary data.</text>
</comment>
<dbReference type="EMBL" id="WKKI01000001">
    <property type="protein sequence ID" value="MRX70721.1"/>
    <property type="molecule type" value="Genomic_DNA"/>
</dbReference>
<organism evidence="1 2">
    <name type="scientific">Metabacillus lacus</name>
    <dbReference type="NCBI Taxonomy" id="1983721"/>
    <lineage>
        <taxon>Bacteria</taxon>
        <taxon>Bacillati</taxon>
        <taxon>Bacillota</taxon>
        <taxon>Bacilli</taxon>
        <taxon>Bacillales</taxon>
        <taxon>Bacillaceae</taxon>
        <taxon>Metabacillus</taxon>
    </lineage>
</organism>
<evidence type="ECO:0000313" key="2">
    <source>
        <dbReference type="Proteomes" id="UP000448867"/>
    </source>
</evidence>
<keyword evidence="2" id="KW-1185">Reference proteome</keyword>
<protein>
    <submittedName>
        <fullName evidence="1">Uncharacterized protein</fullName>
    </submittedName>
</protein>
<dbReference type="Proteomes" id="UP000448867">
    <property type="component" value="Unassembled WGS sequence"/>
</dbReference>
<name>A0A7X2IVU5_9BACI</name>
<sequence>MYTEEIADILAAIEKVENRILYLSSEDEEIQTLAIQLFDIDSIDKGQVGCRVSKDGTLLFGKEDGEWQESWFVIGTVLGSDSQEDEPIFADVTDPQYPIFNGIKTAEKWEGFLLFSSLEEFLGSLE</sequence>
<dbReference type="RefSeq" id="WP_154305843.1">
    <property type="nucleotide sequence ID" value="NZ_WKKI01000001.1"/>
</dbReference>
<proteinExistence type="predicted"/>
<dbReference type="AlphaFoldDB" id="A0A7X2IVU5"/>
<reference evidence="1 2" key="1">
    <citation type="submission" date="2019-11" db="EMBL/GenBank/DDBJ databases">
        <title>Bacillus lacus genome.</title>
        <authorList>
            <person name="Allen C.J."/>
            <person name="Newman J.D."/>
        </authorList>
    </citation>
    <scope>NUCLEOTIDE SEQUENCE [LARGE SCALE GENOMIC DNA]</scope>
    <source>
        <strain evidence="1 2">KCTC 33946</strain>
    </source>
</reference>
<accession>A0A7X2IVU5</accession>